<evidence type="ECO:0000256" key="2">
    <source>
        <dbReference type="ARBA" id="ARBA00008160"/>
    </source>
</evidence>
<keyword evidence="6 10" id="KW-1133">Transmembrane helix</keyword>
<dbReference type="PANTHER" id="PTHR12952:SF0">
    <property type="entry name" value="PROTEIN SYS1 HOMOLOG"/>
    <property type="match status" value="1"/>
</dbReference>
<feature type="transmembrane region" description="Helical" evidence="10">
    <location>
        <begin position="100"/>
        <end position="117"/>
    </location>
</feature>
<feature type="compositionally biased region" description="Low complexity" evidence="9">
    <location>
        <begin position="156"/>
        <end position="169"/>
    </location>
</feature>
<dbReference type="AlphaFoldDB" id="A0A395IUJ1"/>
<keyword evidence="12" id="KW-1185">Reference proteome</keyword>
<dbReference type="GO" id="GO:0000139">
    <property type="term" value="C:Golgi membrane"/>
    <property type="evidence" value="ECO:0007669"/>
    <property type="project" value="UniProtKB-SubCell"/>
</dbReference>
<evidence type="ECO:0008006" key="13">
    <source>
        <dbReference type="Google" id="ProtNLM"/>
    </source>
</evidence>
<evidence type="ECO:0000256" key="6">
    <source>
        <dbReference type="ARBA" id="ARBA00022989"/>
    </source>
</evidence>
<accession>A0A395IUJ1</accession>
<dbReference type="PANTHER" id="PTHR12952">
    <property type="entry name" value="SYS1"/>
    <property type="match status" value="1"/>
</dbReference>
<dbReference type="GO" id="GO:0034067">
    <property type="term" value="P:protein localization to Golgi apparatus"/>
    <property type="evidence" value="ECO:0007669"/>
    <property type="project" value="TreeGrafter"/>
</dbReference>
<feature type="transmembrane region" description="Helical" evidence="10">
    <location>
        <begin position="21"/>
        <end position="48"/>
    </location>
</feature>
<keyword evidence="5" id="KW-0653">Protein transport</keyword>
<evidence type="ECO:0000256" key="10">
    <source>
        <dbReference type="SAM" id="Phobius"/>
    </source>
</evidence>
<reference evidence="11 12" key="1">
    <citation type="submission" date="2018-06" db="EMBL/GenBank/DDBJ databases">
        <title>Genome Sequence of the Brown Rot Fungal Pathogen Monilinia fructigena.</title>
        <authorList>
            <person name="Landi L."/>
            <person name="De Miccolis Angelini R.M."/>
            <person name="Pollastro S."/>
            <person name="Abate D."/>
            <person name="Faretra F."/>
            <person name="Romanazzi G."/>
        </authorList>
    </citation>
    <scope>NUCLEOTIDE SEQUENCE [LARGE SCALE GENOMIC DNA]</scope>
    <source>
        <strain evidence="11 12">Mfrg269</strain>
    </source>
</reference>
<dbReference type="InterPro" id="IPR019185">
    <property type="entry name" value="Integral_membrane_SYS1-rel"/>
</dbReference>
<dbReference type="Proteomes" id="UP000249056">
    <property type="component" value="Unassembled WGS sequence"/>
</dbReference>
<evidence type="ECO:0000313" key="12">
    <source>
        <dbReference type="Proteomes" id="UP000249056"/>
    </source>
</evidence>
<dbReference type="Pfam" id="PF09801">
    <property type="entry name" value="SYS1"/>
    <property type="match status" value="1"/>
</dbReference>
<evidence type="ECO:0000313" key="11">
    <source>
        <dbReference type="EMBL" id="RAL62019.1"/>
    </source>
</evidence>
<dbReference type="EMBL" id="QKRW01000027">
    <property type="protein sequence ID" value="RAL62019.1"/>
    <property type="molecule type" value="Genomic_DNA"/>
</dbReference>
<dbReference type="OrthoDB" id="542931at2759"/>
<comment type="similarity">
    <text evidence="2">Belongs to the SYS1 family.</text>
</comment>
<keyword evidence="8 10" id="KW-0472">Membrane</keyword>
<sequence>MARRRRPPRAGAIAELPPLKILSQIIILQVLWYAIGTALILFTALVAGRAFSFDMVLSWRSLRGDTTVGWMLGFVWLLNSFIGVISLLLLVSRSKLIPDFALTIHFIHLLITTFYSNSLPRNWLWWTLQFASASLMTSLGVWSCQWRELRPINFGSSSNTSQNNPNTVTDNTGMERDISTGMEGESDAQDTGDVEQGYGRGRGRGRGRDGAGDYEMVGMGMKADENANPG</sequence>
<keyword evidence="7" id="KW-0333">Golgi apparatus</keyword>
<evidence type="ECO:0000256" key="7">
    <source>
        <dbReference type="ARBA" id="ARBA00023034"/>
    </source>
</evidence>
<evidence type="ECO:0000256" key="4">
    <source>
        <dbReference type="ARBA" id="ARBA00022692"/>
    </source>
</evidence>
<proteinExistence type="inferred from homology"/>
<comment type="caution">
    <text evidence="11">The sequence shown here is derived from an EMBL/GenBank/DDBJ whole genome shotgun (WGS) entry which is preliminary data.</text>
</comment>
<feature type="compositionally biased region" description="Acidic residues" evidence="9">
    <location>
        <begin position="184"/>
        <end position="193"/>
    </location>
</feature>
<evidence type="ECO:0000256" key="8">
    <source>
        <dbReference type="ARBA" id="ARBA00023136"/>
    </source>
</evidence>
<protein>
    <recommendedName>
        <fullName evidence="13">Protein SYS1</fullName>
    </recommendedName>
</protein>
<dbReference type="GO" id="GO:0005829">
    <property type="term" value="C:cytosol"/>
    <property type="evidence" value="ECO:0007669"/>
    <property type="project" value="GOC"/>
</dbReference>
<gene>
    <name evidence="11" type="ORF">DID88_002508</name>
</gene>
<comment type="subcellular location">
    <subcellularLocation>
        <location evidence="1">Golgi apparatus membrane</location>
        <topology evidence="1">Multi-pass membrane protein</topology>
    </subcellularLocation>
</comment>
<dbReference type="GO" id="GO:0043001">
    <property type="term" value="P:Golgi to plasma membrane protein transport"/>
    <property type="evidence" value="ECO:0007669"/>
    <property type="project" value="TreeGrafter"/>
</dbReference>
<evidence type="ECO:0000256" key="1">
    <source>
        <dbReference type="ARBA" id="ARBA00004653"/>
    </source>
</evidence>
<feature type="transmembrane region" description="Helical" evidence="10">
    <location>
        <begin position="68"/>
        <end position="91"/>
    </location>
</feature>
<organism evidence="11 12">
    <name type="scientific">Monilinia fructigena</name>
    <dbReference type="NCBI Taxonomy" id="38457"/>
    <lineage>
        <taxon>Eukaryota</taxon>
        <taxon>Fungi</taxon>
        <taxon>Dikarya</taxon>
        <taxon>Ascomycota</taxon>
        <taxon>Pezizomycotina</taxon>
        <taxon>Leotiomycetes</taxon>
        <taxon>Helotiales</taxon>
        <taxon>Sclerotiniaceae</taxon>
        <taxon>Monilinia</taxon>
    </lineage>
</organism>
<evidence type="ECO:0000256" key="9">
    <source>
        <dbReference type="SAM" id="MobiDB-lite"/>
    </source>
</evidence>
<name>A0A395IUJ1_9HELO</name>
<dbReference type="GO" id="GO:0006895">
    <property type="term" value="P:Golgi to endosome transport"/>
    <property type="evidence" value="ECO:0007669"/>
    <property type="project" value="TreeGrafter"/>
</dbReference>
<dbReference type="GO" id="GO:0005802">
    <property type="term" value="C:trans-Golgi network"/>
    <property type="evidence" value="ECO:0007669"/>
    <property type="project" value="TreeGrafter"/>
</dbReference>
<feature type="region of interest" description="Disordered" evidence="9">
    <location>
        <begin position="155"/>
        <end position="230"/>
    </location>
</feature>
<keyword evidence="3" id="KW-0813">Transport</keyword>
<evidence type="ECO:0000256" key="5">
    <source>
        <dbReference type="ARBA" id="ARBA00022927"/>
    </source>
</evidence>
<keyword evidence="4 10" id="KW-0812">Transmembrane</keyword>
<evidence type="ECO:0000256" key="3">
    <source>
        <dbReference type="ARBA" id="ARBA00022448"/>
    </source>
</evidence>
<feature type="transmembrane region" description="Helical" evidence="10">
    <location>
        <begin position="123"/>
        <end position="142"/>
    </location>
</feature>